<evidence type="ECO:0000259" key="7">
    <source>
        <dbReference type="Pfam" id="PF02776"/>
    </source>
</evidence>
<keyword evidence="9" id="KW-1185">Reference proteome</keyword>
<dbReference type="SUPFAM" id="SSF52518">
    <property type="entry name" value="Thiamin diphosphate-binding fold (THDP-binding)"/>
    <property type="match status" value="2"/>
</dbReference>
<reference evidence="8 9" key="1">
    <citation type="submission" date="2020-08" db="EMBL/GenBank/DDBJ databases">
        <title>Sequencing the genomes of 1000 actinobacteria strains.</title>
        <authorList>
            <person name="Klenk H.-P."/>
        </authorList>
    </citation>
    <scope>NUCLEOTIDE SEQUENCE [LARGE SCALE GENOMIC DNA]</scope>
    <source>
        <strain evidence="8 9">DSM 44320</strain>
    </source>
</reference>
<feature type="domain" description="Thiamine pyrophosphate enzyme N-terminal TPP-binding" evidence="7">
    <location>
        <begin position="1"/>
        <end position="108"/>
    </location>
</feature>
<dbReference type="InterPro" id="IPR012001">
    <property type="entry name" value="Thiamin_PyroP_enz_TPP-bd_dom"/>
</dbReference>
<dbReference type="GO" id="GO:0050660">
    <property type="term" value="F:flavin adenine dinucleotide binding"/>
    <property type="evidence" value="ECO:0007669"/>
    <property type="project" value="TreeGrafter"/>
</dbReference>
<dbReference type="GeneID" id="95394425"/>
<dbReference type="InterPro" id="IPR029035">
    <property type="entry name" value="DHS-like_NAD/FAD-binding_dom"/>
</dbReference>
<dbReference type="PANTHER" id="PTHR18968:SF166">
    <property type="entry name" value="2-HYDROXYACYL-COA LYASE 2"/>
    <property type="match status" value="1"/>
</dbReference>
<dbReference type="GO" id="GO:0000287">
    <property type="term" value="F:magnesium ion binding"/>
    <property type="evidence" value="ECO:0007669"/>
    <property type="project" value="InterPro"/>
</dbReference>
<feature type="domain" description="Thiamine pyrophosphate enzyme central" evidence="5">
    <location>
        <begin position="196"/>
        <end position="324"/>
    </location>
</feature>
<organism evidence="8 9">
    <name type="scientific">Nonomuraea dietziae</name>
    <dbReference type="NCBI Taxonomy" id="65515"/>
    <lineage>
        <taxon>Bacteria</taxon>
        <taxon>Bacillati</taxon>
        <taxon>Actinomycetota</taxon>
        <taxon>Actinomycetes</taxon>
        <taxon>Streptosporangiales</taxon>
        <taxon>Streptosporangiaceae</taxon>
        <taxon>Nonomuraea</taxon>
    </lineage>
</organism>
<dbReference type="Pfam" id="PF00205">
    <property type="entry name" value="TPP_enzyme_M"/>
    <property type="match status" value="1"/>
</dbReference>
<dbReference type="SUPFAM" id="SSF52467">
    <property type="entry name" value="DHS-like NAD/FAD-binding domain"/>
    <property type="match status" value="1"/>
</dbReference>
<evidence type="ECO:0000256" key="2">
    <source>
        <dbReference type="ARBA" id="ARBA00007812"/>
    </source>
</evidence>
<evidence type="ECO:0000313" key="9">
    <source>
        <dbReference type="Proteomes" id="UP000579945"/>
    </source>
</evidence>
<dbReference type="Gene3D" id="3.40.50.970">
    <property type="match status" value="2"/>
</dbReference>
<dbReference type="PANTHER" id="PTHR18968">
    <property type="entry name" value="THIAMINE PYROPHOSPHATE ENZYMES"/>
    <property type="match status" value="1"/>
</dbReference>
<evidence type="ECO:0000256" key="1">
    <source>
        <dbReference type="ARBA" id="ARBA00001964"/>
    </source>
</evidence>
<dbReference type="CDD" id="cd00568">
    <property type="entry name" value="TPP_enzymes"/>
    <property type="match status" value="1"/>
</dbReference>
<dbReference type="EMBL" id="JACIBV010000001">
    <property type="protein sequence ID" value="MBB3732382.1"/>
    <property type="molecule type" value="Genomic_DNA"/>
</dbReference>
<dbReference type="GO" id="GO:0030976">
    <property type="term" value="F:thiamine pyrophosphate binding"/>
    <property type="evidence" value="ECO:0007669"/>
    <property type="project" value="InterPro"/>
</dbReference>
<name>A0A7W5YSH9_9ACTN</name>
<dbReference type="Pfam" id="PF02775">
    <property type="entry name" value="TPP_enzyme_C"/>
    <property type="match status" value="1"/>
</dbReference>
<dbReference type="AlphaFoldDB" id="A0A7W5YSH9"/>
<evidence type="ECO:0000259" key="6">
    <source>
        <dbReference type="Pfam" id="PF02775"/>
    </source>
</evidence>
<comment type="similarity">
    <text evidence="2 4">Belongs to the TPP enzyme family.</text>
</comment>
<dbReference type="GO" id="GO:0003984">
    <property type="term" value="F:acetolactate synthase activity"/>
    <property type="evidence" value="ECO:0007669"/>
    <property type="project" value="TreeGrafter"/>
</dbReference>
<dbReference type="Proteomes" id="UP000579945">
    <property type="component" value="Unassembled WGS sequence"/>
</dbReference>
<keyword evidence="3 4" id="KW-0786">Thiamine pyrophosphate</keyword>
<accession>A0A7W5YSH9</accession>
<feature type="domain" description="Thiamine pyrophosphate enzyme TPP-binding" evidence="6">
    <location>
        <begin position="389"/>
        <end position="535"/>
    </location>
</feature>
<dbReference type="Gene3D" id="3.40.50.1220">
    <property type="entry name" value="TPP-binding domain"/>
    <property type="match status" value="1"/>
</dbReference>
<comment type="cofactor">
    <cofactor evidence="1">
        <name>thiamine diphosphate</name>
        <dbReference type="ChEBI" id="CHEBI:58937"/>
    </cofactor>
</comment>
<dbReference type="CDD" id="cd07035">
    <property type="entry name" value="TPP_PYR_POX_like"/>
    <property type="match status" value="1"/>
</dbReference>
<dbReference type="InterPro" id="IPR045229">
    <property type="entry name" value="TPP_enz"/>
</dbReference>
<sequence length="554" mass="57539">MNVATLVGRVLAELGVETVFGVVGSGNFHVTNALVANGARYVAARHEGGAATMADAYARMSGKVGVVSVHQGPGLTNAMTGLAEAAKSRTPLIVLAGEATQARSNFHIDQDAMARAVGAVALRVGSAATAVEDAVGAFRAARAGATVLLNLPLDVQNEVAGEGEVWSEAWRLVVESARLASSVPVEGPAPGADAVRLARLLEGARRPVFVAGRGARHAGDELRALADRAGALLATSAVAKGLFRGSPWDLDVSGGFSSPLAAELIAGADVLVGWGCALNMWTTRHGRLIGRHTRLVQVDLDPAAIGAHRPVELGVVGDTAWVARAVEAALEGPPAQGYRTPELAGRIAAQVRWRDVPYEEETGEGRIDPRTLTIALDDLLPPARVVATDSGNFMGYPAMFLDVPDERGFCFTQAFQSVGLGLASAIGAAVALPDRLPVAALGDGGALMGIAELETVVRLGLPMVIVVYDDEAYGAEVHHFGPSGHPMDTVTFPPADLARIARGYGCAAVTVTQRADLDAVASWLAGPRDRPLLVHAKVGGGRGSWWLEEAFRGH</sequence>
<dbReference type="InterPro" id="IPR011766">
    <property type="entry name" value="TPP_enzyme_TPP-bd"/>
</dbReference>
<evidence type="ECO:0000256" key="4">
    <source>
        <dbReference type="RuleBase" id="RU362132"/>
    </source>
</evidence>
<proteinExistence type="inferred from homology"/>
<dbReference type="RefSeq" id="WP_183659330.1">
    <property type="nucleotide sequence ID" value="NZ_JACIBV010000001.1"/>
</dbReference>
<dbReference type="InterPro" id="IPR029061">
    <property type="entry name" value="THDP-binding"/>
</dbReference>
<gene>
    <name evidence="8" type="ORF">FHR33_008242</name>
</gene>
<evidence type="ECO:0000259" key="5">
    <source>
        <dbReference type="Pfam" id="PF00205"/>
    </source>
</evidence>
<evidence type="ECO:0000256" key="3">
    <source>
        <dbReference type="ARBA" id="ARBA00023052"/>
    </source>
</evidence>
<dbReference type="GO" id="GO:0009099">
    <property type="term" value="P:L-valine biosynthetic process"/>
    <property type="evidence" value="ECO:0007669"/>
    <property type="project" value="TreeGrafter"/>
</dbReference>
<dbReference type="GO" id="GO:0005948">
    <property type="term" value="C:acetolactate synthase complex"/>
    <property type="evidence" value="ECO:0007669"/>
    <property type="project" value="TreeGrafter"/>
</dbReference>
<dbReference type="InterPro" id="IPR012000">
    <property type="entry name" value="Thiamin_PyroP_enz_cen_dom"/>
</dbReference>
<dbReference type="Pfam" id="PF02776">
    <property type="entry name" value="TPP_enzyme_N"/>
    <property type="match status" value="1"/>
</dbReference>
<comment type="caution">
    <text evidence="8">The sequence shown here is derived from an EMBL/GenBank/DDBJ whole genome shotgun (WGS) entry which is preliminary data.</text>
</comment>
<protein>
    <submittedName>
        <fullName evidence="8">Thiamine pyrophosphate-dependent acetolactate synthase large subunit-like protein</fullName>
    </submittedName>
</protein>
<evidence type="ECO:0000313" key="8">
    <source>
        <dbReference type="EMBL" id="MBB3732382.1"/>
    </source>
</evidence>
<dbReference type="GO" id="GO:0009097">
    <property type="term" value="P:isoleucine biosynthetic process"/>
    <property type="evidence" value="ECO:0007669"/>
    <property type="project" value="TreeGrafter"/>
</dbReference>